<sequence length="87" mass="9714">MHGSYKINKSKPNESEIHNTPRKLDFRLLSAVVLPAVSKQLLSGITTLPQTRKRDFNFKAVKVNGTRVLFGCRFEAGRHNSTKCGTA</sequence>
<gene>
    <name evidence="1" type="ORF">CEXT_216201</name>
</gene>
<name>A0AAV4XYE9_CAEEX</name>
<comment type="caution">
    <text evidence="1">The sequence shown here is derived from an EMBL/GenBank/DDBJ whole genome shotgun (WGS) entry which is preliminary data.</text>
</comment>
<reference evidence="1 2" key="1">
    <citation type="submission" date="2021-06" db="EMBL/GenBank/DDBJ databases">
        <title>Caerostris extrusa draft genome.</title>
        <authorList>
            <person name="Kono N."/>
            <person name="Arakawa K."/>
        </authorList>
    </citation>
    <scope>NUCLEOTIDE SEQUENCE [LARGE SCALE GENOMIC DNA]</scope>
</reference>
<proteinExistence type="predicted"/>
<evidence type="ECO:0000313" key="2">
    <source>
        <dbReference type="Proteomes" id="UP001054945"/>
    </source>
</evidence>
<organism evidence="1 2">
    <name type="scientific">Caerostris extrusa</name>
    <name type="common">Bark spider</name>
    <name type="synonym">Caerostris bankana</name>
    <dbReference type="NCBI Taxonomy" id="172846"/>
    <lineage>
        <taxon>Eukaryota</taxon>
        <taxon>Metazoa</taxon>
        <taxon>Ecdysozoa</taxon>
        <taxon>Arthropoda</taxon>
        <taxon>Chelicerata</taxon>
        <taxon>Arachnida</taxon>
        <taxon>Araneae</taxon>
        <taxon>Araneomorphae</taxon>
        <taxon>Entelegynae</taxon>
        <taxon>Araneoidea</taxon>
        <taxon>Araneidae</taxon>
        <taxon>Caerostris</taxon>
    </lineage>
</organism>
<dbReference type="Proteomes" id="UP001054945">
    <property type="component" value="Unassembled WGS sequence"/>
</dbReference>
<evidence type="ECO:0000313" key="1">
    <source>
        <dbReference type="EMBL" id="GIY99029.1"/>
    </source>
</evidence>
<accession>A0AAV4XYE9</accession>
<keyword evidence="2" id="KW-1185">Reference proteome</keyword>
<protein>
    <submittedName>
        <fullName evidence="1">Uncharacterized protein</fullName>
    </submittedName>
</protein>
<dbReference type="AlphaFoldDB" id="A0AAV4XYE9"/>
<dbReference type="EMBL" id="BPLR01000994">
    <property type="protein sequence ID" value="GIY99029.1"/>
    <property type="molecule type" value="Genomic_DNA"/>
</dbReference>